<dbReference type="Proteomes" id="UP001459277">
    <property type="component" value="Unassembled WGS sequence"/>
</dbReference>
<comment type="caution">
    <text evidence="5">The sequence shown here is derived from an EMBL/GenBank/DDBJ whole genome shotgun (WGS) entry which is preliminary data.</text>
</comment>
<dbReference type="SUPFAM" id="SSF51445">
    <property type="entry name" value="(Trans)glycosidases"/>
    <property type="match status" value="2"/>
</dbReference>
<dbReference type="InterPro" id="IPR017853">
    <property type="entry name" value="GH"/>
</dbReference>
<evidence type="ECO:0000256" key="4">
    <source>
        <dbReference type="SAM" id="SignalP"/>
    </source>
</evidence>
<dbReference type="PROSITE" id="PS00653">
    <property type="entry name" value="GLYCOSYL_HYDROL_F1_2"/>
    <property type="match status" value="1"/>
</dbReference>
<feature type="chain" id="PRO_5043486594" description="Beta-glucosidase" evidence="4">
    <location>
        <begin position="18"/>
        <end position="325"/>
    </location>
</feature>
<evidence type="ECO:0000256" key="2">
    <source>
        <dbReference type="ARBA" id="ARBA00022801"/>
    </source>
</evidence>
<dbReference type="InterPro" id="IPR001360">
    <property type="entry name" value="Glyco_hydro_1"/>
</dbReference>
<comment type="similarity">
    <text evidence="1 3">Belongs to the glycosyl hydrolase 1 family.</text>
</comment>
<evidence type="ECO:0000256" key="1">
    <source>
        <dbReference type="ARBA" id="ARBA00010838"/>
    </source>
</evidence>
<keyword evidence="6" id="KW-1185">Reference proteome</keyword>
<evidence type="ECO:0000256" key="3">
    <source>
        <dbReference type="RuleBase" id="RU003690"/>
    </source>
</evidence>
<dbReference type="GO" id="GO:0005975">
    <property type="term" value="P:carbohydrate metabolic process"/>
    <property type="evidence" value="ECO:0007669"/>
    <property type="project" value="InterPro"/>
</dbReference>
<dbReference type="PANTHER" id="PTHR10353:SF29">
    <property type="entry name" value="BETA-GLUCOSIDASE 11"/>
    <property type="match status" value="1"/>
</dbReference>
<dbReference type="Gene3D" id="3.20.20.80">
    <property type="entry name" value="Glycosidases"/>
    <property type="match status" value="2"/>
</dbReference>
<evidence type="ECO:0000313" key="5">
    <source>
        <dbReference type="EMBL" id="KAK9983752.1"/>
    </source>
</evidence>
<name>A0AAW2BFD9_9ROSI</name>
<dbReference type="AlphaFoldDB" id="A0AAW2BFD9"/>
<dbReference type="Pfam" id="PF00232">
    <property type="entry name" value="Glyco_hydro_1"/>
    <property type="match status" value="2"/>
</dbReference>
<gene>
    <name evidence="5" type="ORF">SO802_033277</name>
</gene>
<accession>A0AAW2BFD9</accession>
<feature type="signal peptide" evidence="4">
    <location>
        <begin position="1"/>
        <end position="17"/>
    </location>
</feature>
<keyword evidence="2" id="KW-0378">Hydrolase</keyword>
<dbReference type="EMBL" id="JAZDWU010000012">
    <property type="protein sequence ID" value="KAK9983752.1"/>
    <property type="molecule type" value="Genomic_DNA"/>
</dbReference>
<dbReference type="GO" id="GO:0008422">
    <property type="term" value="F:beta-glucosidase activity"/>
    <property type="evidence" value="ECO:0007669"/>
    <property type="project" value="TreeGrafter"/>
</dbReference>
<evidence type="ECO:0008006" key="7">
    <source>
        <dbReference type="Google" id="ProtNLM"/>
    </source>
</evidence>
<dbReference type="InterPro" id="IPR033132">
    <property type="entry name" value="GH_1_N_CS"/>
</dbReference>
<evidence type="ECO:0000313" key="6">
    <source>
        <dbReference type="Proteomes" id="UP001459277"/>
    </source>
</evidence>
<protein>
    <recommendedName>
        <fullName evidence="7">Beta-glucosidase</fullName>
    </recommendedName>
</protein>
<proteinExistence type="inferred from homology"/>
<organism evidence="5 6">
    <name type="scientific">Lithocarpus litseifolius</name>
    <dbReference type="NCBI Taxonomy" id="425828"/>
    <lineage>
        <taxon>Eukaryota</taxon>
        <taxon>Viridiplantae</taxon>
        <taxon>Streptophyta</taxon>
        <taxon>Embryophyta</taxon>
        <taxon>Tracheophyta</taxon>
        <taxon>Spermatophyta</taxon>
        <taxon>Magnoliopsida</taxon>
        <taxon>eudicotyledons</taxon>
        <taxon>Gunneridae</taxon>
        <taxon>Pentapetalae</taxon>
        <taxon>rosids</taxon>
        <taxon>fabids</taxon>
        <taxon>Fagales</taxon>
        <taxon>Fagaceae</taxon>
        <taxon>Lithocarpus</taxon>
    </lineage>
</organism>
<reference evidence="5 6" key="1">
    <citation type="submission" date="2024-01" db="EMBL/GenBank/DDBJ databases">
        <title>A telomere-to-telomere, gap-free genome of sweet tea (Lithocarpus litseifolius).</title>
        <authorList>
            <person name="Zhou J."/>
        </authorList>
    </citation>
    <scope>NUCLEOTIDE SEQUENCE [LARGE SCALE GENOMIC DNA]</scope>
    <source>
        <strain evidence="5">Zhou-2022a</strain>
        <tissue evidence="5">Leaf</tissue>
    </source>
</reference>
<sequence length="325" mass="37031">MLRLLFLQIFVLNLAVGVPCSREFSRDDFPPDFVFGSGSSAYQVEGAANEDGRTPSIWDTFAHARKAHGATKDVACDGYHRYKSTYLEVPLSLAGRCATHGEHRPRRLEIFHLIVKTYPKIICSCQGQHKMINTIKLVISGCRRDFTEYAEVCFREFGDRVSFWTTINEPNAFMYRGYDLGFLPPQRCSPPYGYCFRGNSSSKPYLPYIAAHNILLEHASAARLYQKKYQDKQHGLIGLSINMQGFVPLTDTKEDAITTQRAYAFNYGWFLDPLVFGDYPNIMKQNAGARMPVFTDHESKLVKGSFDFIGVIHYINMYVKTYPTV</sequence>
<keyword evidence="4" id="KW-0732">Signal</keyword>
<dbReference type="PANTHER" id="PTHR10353">
    <property type="entry name" value="GLYCOSYL HYDROLASE"/>
    <property type="match status" value="1"/>
</dbReference>